<dbReference type="EMBL" id="KE504184">
    <property type="protein sequence ID" value="EPS96740.1"/>
    <property type="molecule type" value="Genomic_DNA"/>
</dbReference>
<proteinExistence type="predicted"/>
<sequence length="92" mass="10728">MPTYPGSPTTISYRVYYINDDEVNGPDGPLLNDAVFRAHRGTLWCGDITIFRRSQHFPNVLVNMRDDDKRRCKYLVHRLLLDDTLHTLHDVV</sequence>
<dbReference type="Proteomes" id="UP000015241">
    <property type="component" value="Unassembled WGS sequence"/>
</dbReference>
<gene>
    <name evidence="1" type="ORF">FOMPIDRAFT_1052985</name>
</gene>
<evidence type="ECO:0000313" key="2">
    <source>
        <dbReference type="Proteomes" id="UP000015241"/>
    </source>
</evidence>
<dbReference type="AlphaFoldDB" id="S8F4Z4"/>
<reference evidence="1 2" key="1">
    <citation type="journal article" date="2012" name="Science">
        <title>The Paleozoic origin of enzymatic lignin decomposition reconstructed from 31 fungal genomes.</title>
        <authorList>
            <person name="Floudas D."/>
            <person name="Binder M."/>
            <person name="Riley R."/>
            <person name="Barry K."/>
            <person name="Blanchette R.A."/>
            <person name="Henrissat B."/>
            <person name="Martinez A.T."/>
            <person name="Otillar R."/>
            <person name="Spatafora J.W."/>
            <person name="Yadav J.S."/>
            <person name="Aerts A."/>
            <person name="Benoit I."/>
            <person name="Boyd A."/>
            <person name="Carlson A."/>
            <person name="Copeland A."/>
            <person name="Coutinho P.M."/>
            <person name="de Vries R.P."/>
            <person name="Ferreira P."/>
            <person name="Findley K."/>
            <person name="Foster B."/>
            <person name="Gaskell J."/>
            <person name="Glotzer D."/>
            <person name="Gorecki P."/>
            <person name="Heitman J."/>
            <person name="Hesse C."/>
            <person name="Hori C."/>
            <person name="Igarashi K."/>
            <person name="Jurgens J.A."/>
            <person name="Kallen N."/>
            <person name="Kersten P."/>
            <person name="Kohler A."/>
            <person name="Kuees U."/>
            <person name="Kumar T.K.A."/>
            <person name="Kuo A."/>
            <person name="LaButti K."/>
            <person name="Larrondo L.F."/>
            <person name="Lindquist E."/>
            <person name="Ling A."/>
            <person name="Lombard V."/>
            <person name="Lucas S."/>
            <person name="Lundell T."/>
            <person name="Martin R."/>
            <person name="McLaughlin D.J."/>
            <person name="Morgenstern I."/>
            <person name="Morin E."/>
            <person name="Murat C."/>
            <person name="Nagy L.G."/>
            <person name="Nolan M."/>
            <person name="Ohm R.A."/>
            <person name="Patyshakuliyeva A."/>
            <person name="Rokas A."/>
            <person name="Ruiz-Duenas F.J."/>
            <person name="Sabat G."/>
            <person name="Salamov A."/>
            <person name="Samejima M."/>
            <person name="Schmutz J."/>
            <person name="Slot J.C."/>
            <person name="St John F."/>
            <person name="Stenlid J."/>
            <person name="Sun H."/>
            <person name="Sun S."/>
            <person name="Syed K."/>
            <person name="Tsang A."/>
            <person name="Wiebenga A."/>
            <person name="Young D."/>
            <person name="Pisabarro A."/>
            <person name="Eastwood D.C."/>
            <person name="Martin F."/>
            <person name="Cullen D."/>
            <person name="Grigoriev I.V."/>
            <person name="Hibbett D.S."/>
        </authorList>
    </citation>
    <scope>NUCLEOTIDE SEQUENCE</scope>
    <source>
        <strain evidence="2">FP-58527</strain>
    </source>
</reference>
<dbReference type="InParanoid" id="S8F4Z4"/>
<keyword evidence="2" id="KW-1185">Reference proteome</keyword>
<evidence type="ECO:0000313" key="1">
    <source>
        <dbReference type="EMBL" id="EPS96740.1"/>
    </source>
</evidence>
<protein>
    <submittedName>
        <fullName evidence="1">Uncharacterized protein</fullName>
    </submittedName>
</protein>
<dbReference type="HOGENOM" id="CLU_2413297_0_0_1"/>
<accession>S8F4Z4</accession>
<organism evidence="1 2">
    <name type="scientific">Fomitopsis schrenkii</name>
    <name type="common">Brown rot fungus</name>
    <dbReference type="NCBI Taxonomy" id="2126942"/>
    <lineage>
        <taxon>Eukaryota</taxon>
        <taxon>Fungi</taxon>
        <taxon>Dikarya</taxon>
        <taxon>Basidiomycota</taxon>
        <taxon>Agaricomycotina</taxon>
        <taxon>Agaricomycetes</taxon>
        <taxon>Polyporales</taxon>
        <taxon>Fomitopsis</taxon>
    </lineage>
</organism>
<name>S8F4Z4_FOMSC</name>